<keyword evidence="1" id="KW-0472">Membrane</keyword>
<accession>A0A174ENP7</accession>
<proteinExistence type="predicted"/>
<gene>
    <name evidence="2" type="ORF">ERS852380_02177</name>
    <name evidence="3" type="ORF">GKD66_02400</name>
</gene>
<name>A0A174ENP7_PARDI</name>
<reference evidence="3 5" key="2">
    <citation type="journal article" date="2019" name="Nat. Med.">
        <title>A library of human gut bacterial isolates paired with longitudinal multiomics data enables mechanistic microbiome research.</title>
        <authorList>
            <person name="Poyet M."/>
            <person name="Groussin M."/>
            <person name="Gibbons S.M."/>
            <person name="Avila-Pacheco J."/>
            <person name="Jiang X."/>
            <person name="Kearney S.M."/>
            <person name="Perrotta A.R."/>
            <person name="Berdy B."/>
            <person name="Zhao S."/>
            <person name="Lieberman T.D."/>
            <person name="Swanson P.K."/>
            <person name="Smith M."/>
            <person name="Roesemann S."/>
            <person name="Alexander J.E."/>
            <person name="Rich S.A."/>
            <person name="Livny J."/>
            <person name="Vlamakis H."/>
            <person name="Clish C."/>
            <person name="Bullock K."/>
            <person name="Deik A."/>
            <person name="Scott J."/>
            <person name="Pierce K.A."/>
            <person name="Xavier R.J."/>
            <person name="Alm E.J."/>
        </authorList>
    </citation>
    <scope>NUCLEOTIDE SEQUENCE [LARGE SCALE GENOMIC DNA]</scope>
    <source>
        <strain evidence="3 5">BIOML-A32</strain>
    </source>
</reference>
<reference evidence="2 4" key="1">
    <citation type="submission" date="2015-09" db="EMBL/GenBank/DDBJ databases">
        <authorList>
            <consortium name="Pathogen Informatics"/>
        </authorList>
    </citation>
    <scope>NUCLEOTIDE SEQUENCE [LARGE SCALE GENOMIC DNA]</scope>
    <source>
        <strain evidence="2 4">2789STDY5608822</strain>
    </source>
</reference>
<comment type="caution">
    <text evidence="3">The sequence shown here is derived from an EMBL/GenBank/DDBJ whole genome shotgun (WGS) entry which is preliminary data.</text>
</comment>
<dbReference type="AlphaFoldDB" id="A0A174ENP7"/>
<dbReference type="EMBL" id="WKMC01000001">
    <property type="protein sequence ID" value="MRZ49110.1"/>
    <property type="molecule type" value="Genomic_DNA"/>
</dbReference>
<protein>
    <submittedName>
        <fullName evidence="3">Uncharacterized protein</fullName>
    </submittedName>
</protein>
<dbReference type="Proteomes" id="UP000441358">
    <property type="component" value="Unassembled WGS sequence"/>
</dbReference>
<keyword evidence="1" id="KW-1133">Transmembrane helix</keyword>
<keyword evidence="1" id="KW-0812">Transmembrane</keyword>
<sequence length="83" mass="9466">MDLKSTQYIEKTGSVAKAFLFLFLLFLSSIYNLFKFASLENEEVEVSDMVLPSKTSGDVEYIEQDDLSASCKFLIDRTTHWLG</sequence>
<dbReference type="EMBL" id="CYYK01000007">
    <property type="protein sequence ID" value="CUO38907.1"/>
    <property type="molecule type" value="Genomic_DNA"/>
</dbReference>
<feature type="transmembrane region" description="Helical" evidence="1">
    <location>
        <begin position="15"/>
        <end position="34"/>
    </location>
</feature>
<evidence type="ECO:0000313" key="2">
    <source>
        <dbReference type="EMBL" id="CUO38907.1"/>
    </source>
</evidence>
<evidence type="ECO:0000313" key="5">
    <source>
        <dbReference type="Proteomes" id="UP000441358"/>
    </source>
</evidence>
<dbReference type="Proteomes" id="UP000095455">
    <property type="component" value="Unassembled WGS sequence"/>
</dbReference>
<dbReference type="RefSeq" id="WP_009017466.1">
    <property type="nucleotide sequence ID" value="NZ_CABMKT010000002.1"/>
</dbReference>
<organism evidence="3 5">
    <name type="scientific">Parabacteroides distasonis</name>
    <dbReference type="NCBI Taxonomy" id="823"/>
    <lineage>
        <taxon>Bacteria</taxon>
        <taxon>Pseudomonadati</taxon>
        <taxon>Bacteroidota</taxon>
        <taxon>Bacteroidia</taxon>
        <taxon>Bacteroidales</taxon>
        <taxon>Tannerellaceae</taxon>
        <taxon>Parabacteroides</taxon>
    </lineage>
</organism>
<evidence type="ECO:0000313" key="3">
    <source>
        <dbReference type="EMBL" id="MRZ49110.1"/>
    </source>
</evidence>
<evidence type="ECO:0000256" key="1">
    <source>
        <dbReference type="SAM" id="Phobius"/>
    </source>
</evidence>
<evidence type="ECO:0000313" key="4">
    <source>
        <dbReference type="Proteomes" id="UP000095455"/>
    </source>
</evidence>